<dbReference type="Pfam" id="PF07282">
    <property type="entry name" value="Cas12f1-like_TNB"/>
    <property type="match status" value="1"/>
</dbReference>
<evidence type="ECO:0000313" key="4">
    <source>
        <dbReference type="EMBL" id="GAC98732.1"/>
    </source>
</evidence>
<protein>
    <recommendedName>
        <fullName evidence="3">Cas12f1-like TNB domain-containing protein</fullName>
    </recommendedName>
</protein>
<keyword evidence="5" id="KW-1185">Reference proteome</keyword>
<proteinExistence type="predicted"/>
<dbReference type="HOGENOM" id="CLU_1441641_0_0_1"/>
<sequence>MQSCKVGTLVAHAISSRQGLLTRHYNTAPHARPADPPLLSPASDDKDRKRGFTLTFVDKAGTIKFDEKESGIHGLQLQLCPINARDAMAPTQLSGPIVVTTDDPGVCNPHAIYQSNGTNQRYKSKRQTVLLVQPEPYTSKTCGQCGNLNDRLGSSRTFACSDPECQYVADRDHNGAYNMAIRAIRPAN</sequence>
<dbReference type="AlphaFoldDB" id="R9PBW4"/>
<evidence type="ECO:0000256" key="1">
    <source>
        <dbReference type="ARBA" id="ARBA00023125"/>
    </source>
</evidence>
<evidence type="ECO:0000313" key="5">
    <source>
        <dbReference type="Proteomes" id="UP000014071"/>
    </source>
</evidence>
<evidence type="ECO:0000256" key="2">
    <source>
        <dbReference type="SAM" id="MobiDB-lite"/>
    </source>
</evidence>
<dbReference type="GO" id="GO:0003677">
    <property type="term" value="F:DNA binding"/>
    <property type="evidence" value="ECO:0007669"/>
    <property type="project" value="UniProtKB-KW"/>
</dbReference>
<feature type="region of interest" description="Disordered" evidence="2">
    <location>
        <begin position="27"/>
        <end position="46"/>
    </location>
</feature>
<reference evidence="5" key="1">
    <citation type="journal article" date="2013" name="Genome Announc.">
        <title>Draft genome sequence of the basidiomycetous yeast-like fungus Pseudozyma hubeiensis SY62, which produces an abundant amount of the biosurfactant mannosylerythritol lipids.</title>
        <authorList>
            <person name="Konishi M."/>
            <person name="Hatada Y."/>
            <person name="Horiuchi J."/>
        </authorList>
    </citation>
    <scope>NUCLEOTIDE SEQUENCE [LARGE SCALE GENOMIC DNA]</scope>
    <source>
        <strain evidence="5">SY62</strain>
    </source>
</reference>
<feature type="domain" description="Cas12f1-like TNB" evidence="3">
    <location>
        <begin position="122"/>
        <end position="179"/>
    </location>
</feature>
<dbReference type="OrthoDB" id="2556737at2759"/>
<dbReference type="eggNOG" id="ENOG502RE8X">
    <property type="taxonomic scope" value="Eukaryota"/>
</dbReference>
<dbReference type="EMBL" id="DF238821">
    <property type="protein sequence ID" value="GAC98732.1"/>
    <property type="molecule type" value="Genomic_DNA"/>
</dbReference>
<accession>R9PBW4</accession>
<dbReference type="Proteomes" id="UP000014071">
    <property type="component" value="Unassembled WGS sequence"/>
</dbReference>
<keyword evidence="1" id="KW-0238">DNA-binding</keyword>
<evidence type="ECO:0000259" key="3">
    <source>
        <dbReference type="Pfam" id="PF07282"/>
    </source>
</evidence>
<name>R9PBW4_PSEHS</name>
<gene>
    <name evidence="4" type="ORF">PHSY_006326</name>
</gene>
<dbReference type="InterPro" id="IPR010095">
    <property type="entry name" value="Cas12f1-like_TNB"/>
</dbReference>
<organism evidence="4 5">
    <name type="scientific">Pseudozyma hubeiensis (strain SY62)</name>
    <name type="common">Yeast</name>
    <dbReference type="NCBI Taxonomy" id="1305764"/>
    <lineage>
        <taxon>Eukaryota</taxon>
        <taxon>Fungi</taxon>
        <taxon>Dikarya</taxon>
        <taxon>Basidiomycota</taxon>
        <taxon>Ustilaginomycotina</taxon>
        <taxon>Ustilaginomycetes</taxon>
        <taxon>Ustilaginales</taxon>
        <taxon>Ustilaginaceae</taxon>
        <taxon>Pseudozyma</taxon>
    </lineage>
</organism>
<dbReference type="GeneID" id="24111598"/>
<dbReference type="RefSeq" id="XP_012192319.1">
    <property type="nucleotide sequence ID" value="XM_012336929.1"/>
</dbReference>